<dbReference type="EMBL" id="CAJVQB010026736">
    <property type="protein sequence ID" value="CAG8809197.1"/>
    <property type="molecule type" value="Genomic_DNA"/>
</dbReference>
<protein>
    <submittedName>
        <fullName evidence="1">40486_t:CDS:1</fullName>
    </submittedName>
</protein>
<accession>A0ABN7W0A2</accession>
<keyword evidence="2" id="KW-1185">Reference proteome</keyword>
<feature type="non-terminal residue" evidence="1">
    <location>
        <position position="187"/>
    </location>
</feature>
<evidence type="ECO:0000313" key="2">
    <source>
        <dbReference type="Proteomes" id="UP000789901"/>
    </source>
</evidence>
<comment type="caution">
    <text evidence="1">The sequence shown here is derived from an EMBL/GenBank/DDBJ whole genome shotgun (WGS) entry which is preliminary data.</text>
</comment>
<reference evidence="1 2" key="1">
    <citation type="submission" date="2021-06" db="EMBL/GenBank/DDBJ databases">
        <authorList>
            <person name="Kallberg Y."/>
            <person name="Tangrot J."/>
            <person name="Rosling A."/>
        </authorList>
    </citation>
    <scope>NUCLEOTIDE SEQUENCE [LARGE SCALE GENOMIC DNA]</scope>
    <source>
        <strain evidence="1 2">120-4 pot B 10/14</strain>
    </source>
</reference>
<gene>
    <name evidence="1" type="ORF">GMARGA_LOCUS24846</name>
</gene>
<dbReference type="Proteomes" id="UP000789901">
    <property type="component" value="Unassembled WGS sequence"/>
</dbReference>
<proteinExistence type="predicted"/>
<evidence type="ECO:0000313" key="1">
    <source>
        <dbReference type="EMBL" id="CAG8809197.1"/>
    </source>
</evidence>
<organism evidence="1 2">
    <name type="scientific">Gigaspora margarita</name>
    <dbReference type="NCBI Taxonomy" id="4874"/>
    <lineage>
        <taxon>Eukaryota</taxon>
        <taxon>Fungi</taxon>
        <taxon>Fungi incertae sedis</taxon>
        <taxon>Mucoromycota</taxon>
        <taxon>Glomeromycotina</taxon>
        <taxon>Glomeromycetes</taxon>
        <taxon>Diversisporales</taxon>
        <taxon>Gigasporaceae</taxon>
        <taxon>Gigaspora</taxon>
    </lineage>
</organism>
<sequence length="187" mass="21575">ATVGQATNHTNQNIFRQLISNIEDLTNLEGSLLILFPSNPQAEWIRPDVKFQLSYNVIRNILYLFEDRLEDIGERLIESFTRIYIKQDSRGNILNRYLIESSRYKNSSNKPVNQTFVVQRQNNNHQLQRLQNTGSFQRALNTGRQAAGPQTIPNLFIDTYTPVQQYNDLIGGSNPFFITQDVEISPQ</sequence>
<name>A0ABN7W0A2_GIGMA</name>
<feature type="non-terminal residue" evidence="1">
    <location>
        <position position="1"/>
    </location>
</feature>